<dbReference type="PANTHER" id="PTHR22603">
    <property type="entry name" value="CHOLINE/ETHANOALAMINE KINASE"/>
    <property type="match status" value="1"/>
</dbReference>
<accession>Q6UCZ2</accession>
<gene>
    <name evidence="1" type="ORF">ANT32C12.34</name>
</gene>
<evidence type="ECO:0000313" key="1">
    <source>
        <dbReference type="EMBL" id="AAR05248.1"/>
    </source>
</evidence>
<dbReference type="PANTHER" id="PTHR22603:SF66">
    <property type="entry name" value="ETHANOLAMINE KINASE"/>
    <property type="match status" value="1"/>
</dbReference>
<dbReference type="Gene3D" id="3.90.1200.10">
    <property type="match status" value="1"/>
</dbReference>
<reference evidence="1" key="2">
    <citation type="submission" date="2003-08" db="EMBL/GenBank/DDBJ databases">
        <authorList>
            <person name="de la Torre J.R."/>
            <person name="Christianson L.M."/>
            <person name="Beja O."/>
            <person name="Suzuki M.T."/>
            <person name="Karl D.M."/>
            <person name="Heidelberg J.F."/>
            <person name="DeLong E.F."/>
        </authorList>
    </citation>
    <scope>NUCLEOTIDE SEQUENCE</scope>
</reference>
<dbReference type="InterPro" id="IPR011009">
    <property type="entry name" value="Kinase-like_dom_sf"/>
</dbReference>
<dbReference type="GO" id="GO:0006646">
    <property type="term" value="P:phosphatidylethanolamine biosynthetic process"/>
    <property type="evidence" value="ECO:0007669"/>
    <property type="project" value="TreeGrafter"/>
</dbReference>
<proteinExistence type="predicted"/>
<keyword evidence="1" id="KW-0808">Transferase</keyword>
<name>Q6UCZ2_9PROT</name>
<dbReference type="GO" id="GO:0004305">
    <property type="term" value="F:ethanolamine kinase activity"/>
    <property type="evidence" value="ECO:0007669"/>
    <property type="project" value="TreeGrafter"/>
</dbReference>
<keyword evidence="1" id="KW-0418">Kinase</keyword>
<dbReference type="AlphaFoldDB" id="Q6UCZ2"/>
<dbReference type="SUPFAM" id="SSF56112">
    <property type="entry name" value="Protein kinase-like (PK-like)"/>
    <property type="match status" value="1"/>
</dbReference>
<dbReference type="Pfam" id="PF01633">
    <property type="entry name" value="Choline_kinase"/>
    <property type="match status" value="1"/>
</dbReference>
<dbReference type="GO" id="GO:0005737">
    <property type="term" value="C:cytoplasm"/>
    <property type="evidence" value="ECO:0007669"/>
    <property type="project" value="TreeGrafter"/>
</dbReference>
<reference evidence="1" key="1">
    <citation type="journal article" date="2003" name="Proc. Natl. Acad. Sci. U.S.A.">
        <title>Proteorhodopsin genes are distributed among divergent marine bacterial taxa.</title>
        <authorList>
            <person name="De La Torre J.R."/>
            <person name="Christianson L.M."/>
            <person name="Beja O."/>
            <person name="Suzuki M.T."/>
            <person name="Karl D.M."/>
            <person name="Heidelberg J."/>
            <person name="DeLong E.F."/>
        </authorList>
    </citation>
    <scope>NUCLEOTIDE SEQUENCE</scope>
</reference>
<dbReference type="EMBL" id="AY372453">
    <property type="protein sequence ID" value="AAR05248.1"/>
    <property type="molecule type" value="Genomic_DNA"/>
</dbReference>
<protein>
    <submittedName>
        <fullName evidence="1">Predicted choline kinase</fullName>
    </submittedName>
</protein>
<sequence>MEALNLSKRIESISSEIEIIKKLKAGPVSEIYLCTFRNIKAVLRVDYSWASFLPFDRNTEITILNKIEHLQLGPEILYHEASNGILIWRYIVGTQFNFISGSQTNLIKNLGVSLKSLHQSILPDRDIGAFKNSIATYEILLQEDSKETLINEGFKLYKDICEDGTDYVLSHNDLNKSNLLVDDRFYFLDWEYAGANHPYFDVATLCHSLSLSSEDTQLLWEAYSNDGSLIDIKKLDQWILFIQYLDLFWRKSIVKFSPIHKDEMDIASLEKKLFLLNQLI</sequence>
<dbReference type="Gene3D" id="3.30.200.20">
    <property type="entry name" value="Phosphorylase Kinase, domain 1"/>
    <property type="match status" value="1"/>
</dbReference>
<organism evidence="1">
    <name type="scientific">uncultured marine proteobacterium ANT32C12</name>
    <dbReference type="NCBI Taxonomy" id="248048"/>
    <lineage>
        <taxon>Bacteria</taxon>
        <taxon>Pseudomonadati</taxon>
        <taxon>Pseudomonadota</taxon>
        <taxon>environmental samples</taxon>
    </lineage>
</organism>